<proteinExistence type="predicted"/>
<dbReference type="Proteomes" id="UP000325313">
    <property type="component" value="Unassembled WGS sequence"/>
</dbReference>
<feature type="compositionally biased region" description="Low complexity" evidence="1">
    <location>
        <begin position="28"/>
        <end position="40"/>
    </location>
</feature>
<name>A0A5B0QL72_PUCGR</name>
<evidence type="ECO:0000313" key="2">
    <source>
        <dbReference type="EMBL" id="KAA1113977.1"/>
    </source>
</evidence>
<sequence>MRLFTENISASISRRQRPSIYSETVKSTETTTTTTTTTTTNNKQAQQLPRTPFKNISRNSSSTSPTQSTHSNNINNNNNPLNLASSAASSYSASFPHNPSFLTIPHSQATPHHHPNPSSVRSESVPRKSSACSSTRSTIENEPSRSHGRHTPLPGFRSASALSQISFRSLRSINSRIKVRIQSLGQSLEARKPKLPELDWSALRAEYELHLARGSIIERCLVQVDLGPSVTERGRWWIDTVWTLADKLSPPLPAALAQYSASGLIPLLTPLRHTLHRLAVELPYNHLEDTPDLDKFEELGRILRRAIWLAGLIENVIELVSQVGLVRFELAGLRRPFEDLKLNDDDELKFDDSLQLDQLLDRSIRLISHWSGEIRGRTGSNNPWKGSIKLS</sequence>
<protein>
    <submittedName>
        <fullName evidence="2">Uncharacterized protein</fullName>
    </submittedName>
</protein>
<evidence type="ECO:0000313" key="3">
    <source>
        <dbReference type="Proteomes" id="UP000325313"/>
    </source>
</evidence>
<gene>
    <name evidence="2" type="ORF">PGTUg99_024889</name>
</gene>
<feature type="compositionally biased region" description="Polar residues" evidence="1">
    <location>
        <begin position="102"/>
        <end position="122"/>
    </location>
</feature>
<comment type="caution">
    <text evidence="2">The sequence shown here is derived from an EMBL/GenBank/DDBJ whole genome shotgun (WGS) entry which is preliminary data.</text>
</comment>
<dbReference type="EMBL" id="VDEP01000274">
    <property type="protein sequence ID" value="KAA1113977.1"/>
    <property type="molecule type" value="Genomic_DNA"/>
</dbReference>
<feature type="region of interest" description="Disordered" evidence="1">
    <location>
        <begin position="1"/>
        <end position="83"/>
    </location>
</feature>
<accession>A0A5B0QL72</accession>
<feature type="compositionally biased region" description="Low complexity" evidence="1">
    <location>
        <begin position="57"/>
        <end position="83"/>
    </location>
</feature>
<dbReference type="AlphaFoldDB" id="A0A5B0QL72"/>
<reference evidence="2 3" key="1">
    <citation type="submission" date="2019-05" db="EMBL/GenBank/DDBJ databases">
        <title>Emergence of the Ug99 lineage of the wheat stem rust pathogen through somatic hybridization.</title>
        <authorList>
            <person name="Li F."/>
            <person name="Upadhyaya N.M."/>
            <person name="Sperschneider J."/>
            <person name="Matny O."/>
            <person name="Nguyen-Phuc H."/>
            <person name="Mago R."/>
            <person name="Raley C."/>
            <person name="Miller M.E."/>
            <person name="Silverstein K.A.T."/>
            <person name="Henningsen E."/>
            <person name="Hirsch C.D."/>
            <person name="Visser B."/>
            <person name="Pretorius Z.A."/>
            <person name="Steffenson B.J."/>
            <person name="Schwessinger B."/>
            <person name="Dodds P.N."/>
            <person name="Figueroa M."/>
        </authorList>
    </citation>
    <scope>NUCLEOTIDE SEQUENCE [LARGE SCALE GENOMIC DNA]</scope>
    <source>
        <strain evidence="2 3">Ug99</strain>
    </source>
</reference>
<feature type="region of interest" description="Disordered" evidence="1">
    <location>
        <begin position="102"/>
        <end position="156"/>
    </location>
</feature>
<feature type="compositionally biased region" description="Polar residues" evidence="1">
    <location>
        <begin position="130"/>
        <end position="141"/>
    </location>
</feature>
<feature type="compositionally biased region" description="Polar residues" evidence="1">
    <location>
        <begin position="1"/>
        <end position="27"/>
    </location>
</feature>
<organism evidence="2 3">
    <name type="scientific">Puccinia graminis f. sp. tritici</name>
    <dbReference type="NCBI Taxonomy" id="56615"/>
    <lineage>
        <taxon>Eukaryota</taxon>
        <taxon>Fungi</taxon>
        <taxon>Dikarya</taxon>
        <taxon>Basidiomycota</taxon>
        <taxon>Pucciniomycotina</taxon>
        <taxon>Pucciniomycetes</taxon>
        <taxon>Pucciniales</taxon>
        <taxon>Pucciniaceae</taxon>
        <taxon>Puccinia</taxon>
    </lineage>
</organism>
<evidence type="ECO:0000256" key="1">
    <source>
        <dbReference type="SAM" id="MobiDB-lite"/>
    </source>
</evidence>